<dbReference type="SUPFAM" id="SSF46689">
    <property type="entry name" value="Homeodomain-like"/>
    <property type="match status" value="1"/>
</dbReference>
<evidence type="ECO:0000259" key="3">
    <source>
        <dbReference type="PROSITE" id="PS50977"/>
    </source>
</evidence>
<dbReference type="Proteomes" id="UP000198418">
    <property type="component" value="Unassembled WGS sequence"/>
</dbReference>
<dbReference type="OrthoDB" id="7223515at2"/>
<keyword evidence="1 2" id="KW-0238">DNA-binding</keyword>
<gene>
    <name evidence="4" type="ORF">SAMN06265338_10248</name>
</gene>
<reference evidence="5" key="1">
    <citation type="submission" date="2017-06" db="EMBL/GenBank/DDBJ databases">
        <authorList>
            <person name="Varghese N."/>
            <person name="Submissions S."/>
        </authorList>
    </citation>
    <scope>NUCLEOTIDE SEQUENCE [LARGE SCALE GENOMIC DNA]</scope>
    <source>
        <strain evidence="5">DSM 137</strain>
    </source>
</reference>
<dbReference type="InterPro" id="IPR049513">
    <property type="entry name" value="TetR_C_40"/>
</dbReference>
<name>A0A212QY84_RHOAC</name>
<organism evidence="4 5">
    <name type="scientific">Rhodoblastus acidophilus</name>
    <name type="common">Rhodopseudomonas acidophila</name>
    <dbReference type="NCBI Taxonomy" id="1074"/>
    <lineage>
        <taxon>Bacteria</taxon>
        <taxon>Pseudomonadati</taxon>
        <taxon>Pseudomonadota</taxon>
        <taxon>Alphaproteobacteria</taxon>
        <taxon>Hyphomicrobiales</taxon>
        <taxon>Rhodoblastaceae</taxon>
        <taxon>Rhodoblastus</taxon>
    </lineage>
</organism>
<dbReference type="EMBL" id="FYDG01000002">
    <property type="protein sequence ID" value="SNB64503.1"/>
    <property type="molecule type" value="Genomic_DNA"/>
</dbReference>
<evidence type="ECO:0000256" key="1">
    <source>
        <dbReference type="ARBA" id="ARBA00023125"/>
    </source>
</evidence>
<evidence type="ECO:0000313" key="4">
    <source>
        <dbReference type="EMBL" id="SNB64503.1"/>
    </source>
</evidence>
<dbReference type="GO" id="GO:0003677">
    <property type="term" value="F:DNA binding"/>
    <property type="evidence" value="ECO:0007669"/>
    <property type="project" value="UniProtKB-UniRule"/>
</dbReference>
<protein>
    <submittedName>
        <fullName evidence="4">Transcriptional regulator, TetR family</fullName>
    </submittedName>
</protein>
<keyword evidence="5" id="KW-1185">Reference proteome</keyword>
<dbReference type="InterPro" id="IPR001647">
    <property type="entry name" value="HTH_TetR"/>
</dbReference>
<evidence type="ECO:0000313" key="5">
    <source>
        <dbReference type="Proteomes" id="UP000198418"/>
    </source>
</evidence>
<dbReference type="RefSeq" id="WP_158255132.1">
    <property type="nucleotide sequence ID" value="NZ_FYDG01000002.1"/>
</dbReference>
<dbReference type="Pfam" id="PF21306">
    <property type="entry name" value="TetR_C_40"/>
    <property type="match status" value="1"/>
</dbReference>
<proteinExistence type="predicted"/>
<evidence type="ECO:0000256" key="2">
    <source>
        <dbReference type="PROSITE-ProRule" id="PRU00335"/>
    </source>
</evidence>
<dbReference type="AlphaFoldDB" id="A0A212QY84"/>
<sequence>MSSNAQSHIHRAAMKLFSEHGAMQVSVTELAQAAGVARGTIYNNLDDLAGLFDVVALELSLEINARVVRATSRLDDPIRRLAAGVRLYILSATRDPEVGRFLIRFGLSAEALRQLWTGQPLADLIAGRAQGSYDFTDGQINWVIALISGAAIGVIACALERPEAEAEAGMDAAERILLALGVSREDARTHARAPLPPFEES</sequence>
<feature type="domain" description="HTH tetR-type" evidence="3">
    <location>
        <begin position="3"/>
        <end position="63"/>
    </location>
</feature>
<dbReference type="InterPro" id="IPR009057">
    <property type="entry name" value="Homeodomain-like_sf"/>
</dbReference>
<dbReference type="Pfam" id="PF00440">
    <property type="entry name" value="TetR_N"/>
    <property type="match status" value="1"/>
</dbReference>
<dbReference type="PROSITE" id="PS50977">
    <property type="entry name" value="HTH_TETR_2"/>
    <property type="match status" value="1"/>
</dbReference>
<dbReference type="Gene3D" id="1.10.357.10">
    <property type="entry name" value="Tetracycline Repressor, domain 2"/>
    <property type="match status" value="1"/>
</dbReference>
<accession>A0A212QY84</accession>
<feature type="DNA-binding region" description="H-T-H motif" evidence="2">
    <location>
        <begin position="26"/>
        <end position="45"/>
    </location>
</feature>